<dbReference type="Proteomes" id="UP001152797">
    <property type="component" value="Unassembled WGS sequence"/>
</dbReference>
<protein>
    <submittedName>
        <fullName evidence="4">Sulfotransferase domain-containing protein</fullName>
    </submittedName>
</protein>
<proteinExistence type="predicted"/>
<accession>A0A9P1DQ32</accession>
<dbReference type="SUPFAM" id="SSF52540">
    <property type="entry name" value="P-loop containing nucleoside triphosphate hydrolases"/>
    <property type="match status" value="1"/>
</dbReference>
<evidence type="ECO:0000313" key="4">
    <source>
        <dbReference type="EMBL" id="CAL4801612.1"/>
    </source>
</evidence>
<dbReference type="Gene3D" id="3.40.50.300">
    <property type="entry name" value="P-loop containing nucleotide triphosphate hydrolases"/>
    <property type="match status" value="1"/>
</dbReference>
<evidence type="ECO:0000313" key="3">
    <source>
        <dbReference type="EMBL" id="CAL1167675.1"/>
    </source>
</evidence>
<keyword evidence="5" id="KW-1185">Reference proteome</keyword>
<reference evidence="3" key="2">
    <citation type="submission" date="2024-04" db="EMBL/GenBank/DDBJ databases">
        <authorList>
            <person name="Chen Y."/>
            <person name="Shah S."/>
            <person name="Dougan E. K."/>
            <person name="Thang M."/>
            <person name="Chan C."/>
        </authorList>
    </citation>
    <scope>NUCLEOTIDE SEQUENCE [LARGE SCALE GENOMIC DNA]</scope>
</reference>
<dbReference type="InterPro" id="IPR027417">
    <property type="entry name" value="P-loop_NTPase"/>
</dbReference>
<dbReference type="EMBL" id="CAMXCT020006279">
    <property type="protein sequence ID" value="CAL1167675.1"/>
    <property type="molecule type" value="Genomic_DNA"/>
</dbReference>
<sequence>MCLGRWVLLWQLFQTGFSWKPLDEPSKLSDQWLFLNSNLSARSLSKLVQFRLAEAAAASYALANGSAEVDESFCLNARLRYRLRYQIPESVDFATECCDLLSFDTFGSDVCFESWPSWSIRVCCAYFAGRGPAAQFTELFFDETPWRERKEMSYLSRGIVAYHKSGITLSSQLVGLRDPGPLSHLVLESAGDLFVPQNLSLENHGVHDSPRGGQPVIRPYYQAFIRRFADTTGRGMFLHFSNPLKSWKPQLQDLLAEDGAGLVLHLVRRPSDMIVSGYRYHGQQRPEGEEWLYFSNPPDCLSCDHQAWAQIFGRCAFRCSYHQLLQNLSTAEGLQMEYLRSRWDISKMLQNAMKWKDLENVLQLPMESFQLHFNDTLRCIARFFLRAPGMEGSEGSVFAQKVKRFVEESQVHSPKLMASCREASERGETCRLPNGTAMPRKLTSQAHSHVASRVLKHSLKAALEQTKGWKQFIPFADLTYEAAIDTANTQMFGCPKV</sequence>
<dbReference type="EMBL" id="CAMXCT030006279">
    <property type="protein sequence ID" value="CAL4801612.1"/>
    <property type="molecule type" value="Genomic_DNA"/>
</dbReference>
<evidence type="ECO:0000313" key="2">
    <source>
        <dbReference type="EMBL" id="CAI4014300.1"/>
    </source>
</evidence>
<evidence type="ECO:0000256" key="1">
    <source>
        <dbReference type="SAM" id="SignalP"/>
    </source>
</evidence>
<dbReference type="EMBL" id="CAMXCT010006279">
    <property type="protein sequence ID" value="CAI4014300.1"/>
    <property type="molecule type" value="Genomic_DNA"/>
</dbReference>
<dbReference type="OrthoDB" id="448000at2759"/>
<reference evidence="2" key="1">
    <citation type="submission" date="2022-10" db="EMBL/GenBank/DDBJ databases">
        <authorList>
            <person name="Chen Y."/>
            <person name="Dougan E. K."/>
            <person name="Chan C."/>
            <person name="Rhodes N."/>
            <person name="Thang M."/>
        </authorList>
    </citation>
    <scope>NUCLEOTIDE SEQUENCE</scope>
</reference>
<evidence type="ECO:0000313" key="5">
    <source>
        <dbReference type="Proteomes" id="UP001152797"/>
    </source>
</evidence>
<keyword evidence="1" id="KW-0732">Signal</keyword>
<feature type="chain" id="PRO_5043271547" evidence="1">
    <location>
        <begin position="19"/>
        <end position="497"/>
    </location>
</feature>
<gene>
    <name evidence="2" type="ORF">C1SCF055_LOCUS39211</name>
</gene>
<dbReference type="AlphaFoldDB" id="A0A9P1DQ32"/>
<comment type="caution">
    <text evidence="2">The sequence shown here is derived from an EMBL/GenBank/DDBJ whole genome shotgun (WGS) entry which is preliminary data.</text>
</comment>
<name>A0A9P1DQ32_9DINO</name>
<feature type="signal peptide" evidence="1">
    <location>
        <begin position="1"/>
        <end position="18"/>
    </location>
</feature>
<organism evidence="2">
    <name type="scientific">Cladocopium goreaui</name>
    <dbReference type="NCBI Taxonomy" id="2562237"/>
    <lineage>
        <taxon>Eukaryota</taxon>
        <taxon>Sar</taxon>
        <taxon>Alveolata</taxon>
        <taxon>Dinophyceae</taxon>
        <taxon>Suessiales</taxon>
        <taxon>Symbiodiniaceae</taxon>
        <taxon>Cladocopium</taxon>
    </lineage>
</organism>